<organism evidence="10 11">
    <name type="scientific">Fragilariopsis cylindrus CCMP1102</name>
    <dbReference type="NCBI Taxonomy" id="635003"/>
    <lineage>
        <taxon>Eukaryota</taxon>
        <taxon>Sar</taxon>
        <taxon>Stramenopiles</taxon>
        <taxon>Ochrophyta</taxon>
        <taxon>Bacillariophyta</taxon>
        <taxon>Bacillariophyceae</taxon>
        <taxon>Bacillariophycidae</taxon>
        <taxon>Bacillariales</taxon>
        <taxon>Bacillariaceae</taxon>
        <taxon>Fragilariopsis</taxon>
    </lineage>
</organism>
<evidence type="ECO:0000256" key="3">
    <source>
        <dbReference type="ARBA" id="ARBA00022448"/>
    </source>
</evidence>
<evidence type="ECO:0000256" key="9">
    <source>
        <dbReference type="SAM" id="Phobius"/>
    </source>
</evidence>
<dbReference type="NCBIfam" id="TIGR00861">
    <property type="entry name" value="MIP"/>
    <property type="match status" value="1"/>
</dbReference>
<evidence type="ECO:0000313" key="11">
    <source>
        <dbReference type="Proteomes" id="UP000095751"/>
    </source>
</evidence>
<dbReference type="EMBL" id="KV784369">
    <property type="protein sequence ID" value="OEU11181.1"/>
    <property type="molecule type" value="Genomic_DNA"/>
</dbReference>
<proteinExistence type="inferred from homology"/>
<keyword evidence="4" id="KW-1003">Cell membrane</keyword>
<dbReference type="PANTHER" id="PTHR19139">
    <property type="entry name" value="AQUAPORIN TRANSPORTER"/>
    <property type="match status" value="1"/>
</dbReference>
<evidence type="ECO:0000256" key="4">
    <source>
        <dbReference type="ARBA" id="ARBA00022475"/>
    </source>
</evidence>
<dbReference type="Gene3D" id="1.20.1080.10">
    <property type="entry name" value="Glycerol uptake facilitator protein"/>
    <property type="match status" value="1"/>
</dbReference>
<dbReference type="PROSITE" id="PS00221">
    <property type="entry name" value="MIP"/>
    <property type="match status" value="1"/>
</dbReference>
<keyword evidence="6 9" id="KW-1133">Transmembrane helix</keyword>
<evidence type="ECO:0000256" key="5">
    <source>
        <dbReference type="ARBA" id="ARBA00022692"/>
    </source>
</evidence>
<feature type="non-terminal residue" evidence="10">
    <location>
        <position position="1"/>
    </location>
</feature>
<dbReference type="OrthoDB" id="3222at2759"/>
<comment type="similarity">
    <text evidence="2 8">Belongs to the MIP/aquaporin (TC 1.A.8) family.</text>
</comment>
<keyword evidence="11" id="KW-1185">Reference proteome</keyword>
<protein>
    <submittedName>
        <fullName evidence="10">Major intrinsic protein</fullName>
    </submittedName>
</protein>
<dbReference type="InterPro" id="IPR022357">
    <property type="entry name" value="MIP_CS"/>
</dbReference>
<evidence type="ECO:0000256" key="2">
    <source>
        <dbReference type="ARBA" id="ARBA00006175"/>
    </source>
</evidence>
<dbReference type="GO" id="GO:0015250">
    <property type="term" value="F:water channel activity"/>
    <property type="evidence" value="ECO:0007669"/>
    <property type="project" value="TreeGrafter"/>
</dbReference>
<keyword evidence="7 9" id="KW-0472">Membrane</keyword>
<feature type="transmembrane region" description="Helical" evidence="9">
    <location>
        <begin position="207"/>
        <end position="226"/>
    </location>
</feature>
<dbReference type="Pfam" id="PF00230">
    <property type="entry name" value="MIP"/>
    <property type="match status" value="1"/>
</dbReference>
<evidence type="ECO:0000313" key="10">
    <source>
        <dbReference type="EMBL" id="OEU11181.1"/>
    </source>
</evidence>
<accession>A0A1E7EYY0</accession>
<dbReference type="InterPro" id="IPR034294">
    <property type="entry name" value="Aquaporin_transptr"/>
</dbReference>
<keyword evidence="5 8" id="KW-0812">Transmembrane</keyword>
<dbReference type="InterPro" id="IPR000425">
    <property type="entry name" value="MIP"/>
</dbReference>
<feature type="transmembrane region" description="Helical" evidence="9">
    <location>
        <begin position="163"/>
        <end position="187"/>
    </location>
</feature>
<dbReference type="PRINTS" id="PR00783">
    <property type="entry name" value="MINTRINSICP"/>
</dbReference>
<sequence length="229" mass="24061">YRQLAAEFIATALFVWAGCGAAVSSNRWTPTALLLDPGALVGIALAFGITISVLAYSIGHISGGHINPAVTLSFMLLRLQSITAGLLYMVAQCLGAIFGALILWGCNASLTANSFGLGVNTVDIRVSSGCAFLIELMGTYLLVFTVLQAAVHTKSTGGNAVPIAIGWAVLVAHLILIPYTGCGINPARSLGPMVVDSMGGLNYWQRGWWVFYTAPFVGSILATATYKFI</sequence>
<keyword evidence="3 8" id="KW-0813">Transport</keyword>
<feature type="transmembrane region" description="Helical" evidence="9">
    <location>
        <begin position="124"/>
        <end position="151"/>
    </location>
</feature>
<evidence type="ECO:0000256" key="6">
    <source>
        <dbReference type="ARBA" id="ARBA00022989"/>
    </source>
</evidence>
<feature type="transmembrane region" description="Helical" evidence="9">
    <location>
        <begin position="79"/>
        <end position="104"/>
    </location>
</feature>
<name>A0A1E7EYY0_9STRA</name>
<dbReference type="Proteomes" id="UP000095751">
    <property type="component" value="Unassembled WGS sequence"/>
</dbReference>
<dbReference type="InParanoid" id="A0A1E7EYY0"/>
<gene>
    <name evidence="10" type="ORF">FRACYDRAFT_141460</name>
</gene>
<evidence type="ECO:0000256" key="1">
    <source>
        <dbReference type="ARBA" id="ARBA00004651"/>
    </source>
</evidence>
<dbReference type="KEGG" id="fcy:FRACYDRAFT_141460"/>
<dbReference type="GO" id="GO:0005886">
    <property type="term" value="C:plasma membrane"/>
    <property type="evidence" value="ECO:0007669"/>
    <property type="project" value="UniProtKB-SubCell"/>
</dbReference>
<feature type="non-terminal residue" evidence="10">
    <location>
        <position position="229"/>
    </location>
</feature>
<evidence type="ECO:0000256" key="7">
    <source>
        <dbReference type="ARBA" id="ARBA00023136"/>
    </source>
</evidence>
<reference evidence="10 11" key="1">
    <citation type="submission" date="2016-09" db="EMBL/GenBank/DDBJ databases">
        <title>Extensive genetic diversity and differential bi-allelic expression allows diatom success in the polar Southern Ocean.</title>
        <authorList>
            <consortium name="DOE Joint Genome Institute"/>
            <person name="Mock T."/>
            <person name="Otillar R.P."/>
            <person name="Strauss J."/>
            <person name="Dupont C."/>
            <person name="Frickenhaus S."/>
            <person name="Maumus F."/>
            <person name="Mcmullan M."/>
            <person name="Sanges R."/>
            <person name="Schmutz J."/>
            <person name="Toseland A."/>
            <person name="Valas R."/>
            <person name="Veluchamy A."/>
            <person name="Ward B.J."/>
            <person name="Allen A."/>
            <person name="Barry K."/>
            <person name="Falciatore A."/>
            <person name="Ferrante M."/>
            <person name="Fortunato A.E."/>
            <person name="Gloeckner G."/>
            <person name="Gruber A."/>
            <person name="Hipkin R."/>
            <person name="Janech M."/>
            <person name="Kroth P."/>
            <person name="Leese F."/>
            <person name="Lindquist E."/>
            <person name="Lyon B.R."/>
            <person name="Martin J."/>
            <person name="Mayer C."/>
            <person name="Parker M."/>
            <person name="Quesneville H."/>
            <person name="Raymond J."/>
            <person name="Uhlig C."/>
            <person name="Valentin K.U."/>
            <person name="Worden A.Z."/>
            <person name="Armbrust E.V."/>
            <person name="Bowler C."/>
            <person name="Green B."/>
            <person name="Moulton V."/>
            <person name="Van Oosterhout C."/>
            <person name="Grigoriev I."/>
        </authorList>
    </citation>
    <scope>NUCLEOTIDE SEQUENCE [LARGE SCALE GENOMIC DNA]</scope>
    <source>
        <strain evidence="10 11">CCMP1102</strain>
    </source>
</reference>
<dbReference type="PANTHER" id="PTHR19139:SF199">
    <property type="entry name" value="MIP17260P"/>
    <property type="match status" value="1"/>
</dbReference>
<comment type="subcellular location">
    <subcellularLocation>
        <location evidence="1">Cell membrane</location>
        <topology evidence="1">Multi-pass membrane protein</topology>
    </subcellularLocation>
</comment>
<dbReference type="SUPFAM" id="SSF81338">
    <property type="entry name" value="Aquaporin-like"/>
    <property type="match status" value="1"/>
</dbReference>
<dbReference type="InterPro" id="IPR023271">
    <property type="entry name" value="Aquaporin-like"/>
</dbReference>
<dbReference type="AlphaFoldDB" id="A0A1E7EYY0"/>
<feature type="transmembrane region" description="Helical" evidence="9">
    <location>
        <begin position="37"/>
        <end position="58"/>
    </location>
</feature>
<evidence type="ECO:0000256" key="8">
    <source>
        <dbReference type="RuleBase" id="RU000477"/>
    </source>
</evidence>